<sequence>MIPLERYMASLMPLQKDISPFRSAPQPNPFKQEDFLATLDDCGPQLTSSCKGDWEGLYRRFFSSPNFKGWYETRYFELEQTLQVLHMQTLSESNLAEWAKGKLEVEIVDMILRLRHKLTLLQGNSSSAMAALPVQLNVRDTREQLLRHMENMKKSLPDDLKQILGDA</sequence>
<evidence type="ECO:0008006" key="3">
    <source>
        <dbReference type="Google" id="ProtNLM"/>
    </source>
</evidence>
<accession>A0A182SVH0</accession>
<evidence type="ECO:0000313" key="1">
    <source>
        <dbReference type="EnsemblMetazoa" id="AMAM014257-PA"/>
    </source>
</evidence>
<dbReference type="GO" id="GO:0055037">
    <property type="term" value="C:recycling endosome"/>
    <property type="evidence" value="ECO:0007669"/>
    <property type="project" value="TreeGrafter"/>
</dbReference>
<organism evidence="1 2">
    <name type="scientific">Anopheles maculatus</name>
    <dbReference type="NCBI Taxonomy" id="74869"/>
    <lineage>
        <taxon>Eukaryota</taxon>
        <taxon>Metazoa</taxon>
        <taxon>Ecdysozoa</taxon>
        <taxon>Arthropoda</taxon>
        <taxon>Hexapoda</taxon>
        <taxon>Insecta</taxon>
        <taxon>Pterygota</taxon>
        <taxon>Neoptera</taxon>
        <taxon>Endopterygota</taxon>
        <taxon>Diptera</taxon>
        <taxon>Nematocera</taxon>
        <taxon>Culicoidea</taxon>
        <taxon>Culicidae</taxon>
        <taxon>Anophelinae</taxon>
        <taxon>Anopheles</taxon>
        <taxon>Anopheles maculatus group</taxon>
    </lineage>
</organism>
<dbReference type="VEuPathDB" id="VectorBase:AMAM014257"/>
<dbReference type="EnsemblMetazoa" id="AMAM014257-RA">
    <property type="protein sequence ID" value="AMAM014257-PA"/>
    <property type="gene ID" value="AMAM014257"/>
</dbReference>
<protein>
    <recommendedName>
        <fullName evidence="3">UDENN domain-containing protein</fullName>
    </recommendedName>
</protein>
<dbReference type="Proteomes" id="UP000075901">
    <property type="component" value="Unassembled WGS sequence"/>
</dbReference>
<dbReference type="InterPro" id="IPR024224">
    <property type="entry name" value="DENND6"/>
</dbReference>
<dbReference type="GO" id="GO:0005085">
    <property type="term" value="F:guanyl-nucleotide exchange factor activity"/>
    <property type="evidence" value="ECO:0007669"/>
    <property type="project" value="InterPro"/>
</dbReference>
<dbReference type="PANTHER" id="PTHR13677">
    <property type="entry name" value="LD41638P"/>
    <property type="match status" value="1"/>
</dbReference>
<dbReference type="PANTHER" id="PTHR13677:SF0">
    <property type="entry name" value="LD41638P"/>
    <property type="match status" value="1"/>
</dbReference>
<name>A0A182SVH0_9DIPT</name>
<reference evidence="2" key="1">
    <citation type="submission" date="2013-09" db="EMBL/GenBank/DDBJ databases">
        <title>The Genome Sequence of Anopheles maculatus species B.</title>
        <authorList>
            <consortium name="The Broad Institute Genomics Platform"/>
            <person name="Neafsey D.E."/>
            <person name="Besansky N."/>
            <person name="Howell P."/>
            <person name="Walton C."/>
            <person name="Young S.K."/>
            <person name="Zeng Q."/>
            <person name="Gargeya S."/>
            <person name="Fitzgerald M."/>
            <person name="Haas B."/>
            <person name="Abouelleil A."/>
            <person name="Allen A.W."/>
            <person name="Alvarado L."/>
            <person name="Arachchi H.M."/>
            <person name="Berlin A.M."/>
            <person name="Chapman S.B."/>
            <person name="Gainer-Dewar J."/>
            <person name="Goldberg J."/>
            <person name="Griggs A."/>
            <person name="Gujja S."/>
            <person name="Hansen M."/>
            <person name="Howarth C."/>
            <person name="Imamovic A."/>
            <person name="Ireland A."/>
            <person name="Larimer J."/>
            <person name="McCowan C."/>
            <person name="Murphy C."/>
            <person name="Pearson M."/>
            <person name="Poon T.W."/>
            <person name="Priest M."/>
            <person name="Roberts A."/>
            <person name="Saif S."/>
            <person name="Shea T."/>
            <person name="Sisk P."/>
            <person name="Sykes S."/>
            <person name="Wortman J."/>
            <person name="Nusbaum C."/>
            <person name="Birren B."/>
        </authorList>
    </citation>
    <scope>NUCLEOTIDE SEQUENCE [LARGE SCALE GENOMIC DNA]</scope>
    <source>
        <strain evidence="2">maculatus3</strain>
    </source>
</reference>
<dbReference type="AlphaFoldDB" id="A0A182SVH0"/>
<proteinExistence type="predicted"/>
<keyword evidence="2" id="KW-1185">Reference proteome</keyword>
<reference evidence="1" key="2">
    <citation type="submission" date="2020-05" db="UniProtKB">
        <authorList>
            <consortium name="EnsemblMetazoa"/>
        </authorList>
    </citation>
    <scope>IDENTIFICATION</scope>
    <source>
        <strain evidence="1">maculatus3</strain>
    </source>
</reference>
<evidence type="ECO:0000313" key="2">
    <source>
        <dbReference type="Proteomes" id="UP000075901"/>
    </source>
</evidence>